<dbReference type="PIRSF" id="PIRSF000460">
    <property type="entry name" value="Pprylas_GlgP"/>
    <property type="match status" value="1"/>
</dbReference>
<dbReference type="AlphaFoldDB" id="B3QZ79"/>
<comment type="function">
    <text evidence="11">Allosteric enzyme that catalyzes the rate-limiting step in glycogen catabolism, the phosphorolytic cleavage of glycogen to produce glucose-1-phosphate, and plays a central role in maintaining cellular and organismal glucose homeostasis.</text>
</comment>
<dbReference type="GO" id="GO:0005737">
    <property type="term" value="C:cytoplasm"/>
    <property type="evidence" value="ECO:0007669"/>
    <property type="project" value="TreeGrafter"/>
</dbReference>
<dbReference type="InterPro" id="IPR000811">
    <property type="entry name" value="Glyco_trans_35"/>
</dbReference>
<evidence type="ECO:0000256" key="10">
    <source>
        <dbReference type="PIRSR" id="PIRSR000460-1"/>
    </source>
</evidence>
<protein>
    <recommendedName>
        <fullName evidence="11">Alpha-1,4 glucan phosphorylase</fullName>
        <ecNumber evidence="11">2.4.1.1</ecNumber>
    </recommendedName>
</protein>
<dbReference type="SUPFAM" id="SSF53756">
    <property type="entry name" value="UDP-Glycosyltransferase/glycogen phosphorylase"/>
    <property type="match status" value="1"/>
</dbReference>
<dbReference type="HOGENOM" id="CLU_010198_1_1_10"/>
<keyword evidence="8 11" id="KW-0119">Carbohydrate metabolism</keyword>
<keyword evidence="4" id="KW-0321">Glycogen metabolism</keyword>
<organism evidence="12 13">
    <name type="scientific">Chloroherpeton thalassium (strain ATCC 35110 / GB-78)</name>
    <dbReference type="NCBI Taxonomy" id="517418"/>
    <lineage>
        <taxon>Bacteria</taxon>
        <taxon>Pseudomonadati</taxon>
        <taxon>Chlorobiota</taxon>
        <taxon>Chlorobiia</taxon>
        <taxon>Chlorobiales</taxon>
        <taxon>Chloroherpetonaceae</taxon>
        <taxon>Chloroherpeton</taxon>
    </lineage>
</organism>
<dbReference type="STRING" id="517418.Ctha_1309"/>
<dbReference type="PANTHER" id="PTHR11468">
    <property type="entry name" value="GLYCOGEN PHOSPHORYLASE"/>
    <property type="match status" value="1"/>
</dbReference>
<dbReference type="Proteomes" id="UP000001208">
    <property type="component" value="Chromosome"/>
</dbReference>
<evidence type="ECO:0000256" key="5">
    <source>
        <dbReference type="ARBA" id="ARBA00022676"/>
    </source>
</evidence>
<evidence type="ECO:0000256" key="11">
    <source>
        <dbReference type="RuleBase" id="RU000587"/>
    </source>
</evidence>
<feature type="modified residue" description="N6-(pyridoxal phosphate)lysine" evidence="10">
    <location>
        <position position="700"/>
    </location>
</feature>
<proteinExistence type="inferred from homology"/>
<dbReference type="Gene3D" id="3.40.50.2000">
    <property type="entry name" value="Glycogen Phosphorylase B"/>
    <property type="match status" value="2"/>
</dbReference>
<keyword evidence="7 10" id="KW-0663">Pyridoxal phosphate</keyword>
<dbReference type="KEGG" id="cts:Ctha_1309"/>
<comment type="similarity">
    <text evidence="3 11">Belongs to the glycogen phosphorylase family.</text>
</comment>
<dbReference type="CDD" id="cd04300">
    <property type="entry name" value="GT35_Glycogen_Phosphorylase"/>
    <property type="match status" value="1"/>
</dbReference>
<dbReference type="PANTHER" id="PTHR11468:SF3">
    <property type="entry name" value="GLYCOGEN PHOSPHORYLASE, LIVER FORM"/>
    <property type="match status" value="1"/>
</dbReference>
<dbReference type="InterPro" id="IPR035090">
    <property type="entry name" value="Pyridoxal_P_attach_site"/>
</dbReference>
<dbReference type="eggNOG" id="COG0058">
    <property type="taxonomic scope" value="Bacteria"/>
</dbReference>
<evidence type="ECO:0000313" key="12">
    <source>
        <dbReference type="EMBL" id="ACF13772.1"/>
    </source>
</evidence>
<evidence type="ECO:0000256" key="2">
    <source>
        <dbReference type="ARBA" id="ARBA00001933"/>
    </source>
</evidence>
<dbReference type="GO" id="GO:0005980">
    <property type="term" value="P:glycogen catabolic process"/>
    <property type="evidence" value="ECO:0007669"/>
    <property type="project" value="TreeGrafter"/>
</dbReference>
<dbReference type="FunFam" id="3.40.50.2000:FF:000002">
    <property type="entry name" value="Alpha-1,4 glucan phosphorylase"/>
    <property type="match status" value="1"/>
</dbReference>
<comment type="function">
    <text evidence="9">Phosphorylase is an important allosteric enzyme in carbohydrate metabolism. Enzymes from different sources differ in their regulatory mechanisms and in their natural substrates. However, all known phosphorylases share catalytic and structural properties.</text>
</comment>
<dbReference type="CAZy" id="GT35">
    <property type="family name" value="Glycosyltransferase Family 35"/>
</dbReference>
<comment type="cofactor">
    <cofactor evidence="2 11">
        <name>pyridoxal 5'-phosphate</name>
        <dbReference type="ChEBI" id="CHEBI:597326"/>
    </cofactor>
</comment>
<dbReference type="NCBIfam" id="TIGR02093">
    <property type="entry name" value="P_ylase"/>
    <property type="match status" value="1"/>
</dbReference>
<keyword evidence="5 11" id="KW-0328">Glycosyltransferase</keyword>
<evidence type="ECO:0000256" key="9">
    <source>
        <dbReference type="ARBA" id="ARBA00025174"/>
    </source>
</evidence>
<evidence type="ECO:0000256" key="7">
    <source>
        <dbReference type="ARBA" id="ARBA00022898"/>
    </source>
</evidence>
<dbReference type="RefSeq" id="WP_012499856.1">
    <property type="nucleotide sequence ID" value="NC_011026.1"/>
</dbReference>
<dbReference type="EC" id="2.4.1.1" evidence="11"/>
<dbReference type="InterPro" id="IPR011833">
    <property type="entry name" value="Glycg_phsphrylas"/>
</dbReference>
<dbReference type="GO" id="GO:0030170">
    <property type="term" value="F:pyridoxal phosphate binding"/>
    <property type="evidence" value="ECO:0007669"/>
    <property type="project" value="InterPro"/>
</dbReference>
<dbReference type="OrthoDB" id="9760804at2"/>
<evidence type="ECO:0000313" key="13">
    <source>
        <dbReference type="Proteomes" id="UP000001208"/>
    </source>
</evidence>
<evidence type="ECO:0000256" key="1">
    <source>
        <dbReference type="ARBA" id="ARBA00001275"/>
    </source>
</evidence>
<evidence type="ECO:0000256" key="8">
    <source>
        <dbReference type="ARBA" id="ARBA00023277"/>
    </source>
</evidence>
<reference evidence="12 13" key="1">
    <citation type="submission" date="2008-06" db="EMBL/GenBank/DDBJ databases">
        <title>Complete sequence of Chloroherpeton thalassium ATCC 35110.</title>
        <authorList>
            <consortium name="US DOE Joint Genome Institute"/>
            <person name="Lucas S."/>
            <person name="Copeland A."/>
            <person name="Lapidus A."/>
            <person name="Glavina del Rio T."/>
            <person name="Dalin E."/>
            <person name="Tice H."/>
            <person name="Bruce D."/>
            <person name="Goodwin L."/>
            <person name="Pitluck S."/>
            <person name="Schmutz J."/>
            <person name="Larimer F."/>
            <person name="Land M."/>
            <person name="Hauser L."/>
            <person name="Kyrpides N."/>
            <person name="Mikhailova N."/>
            <person name="Liu Z."/>
            <person name="Li T."/>
            <person name="Zhao F."/>
            <person name="Overmann J."/>
            <person name="Bryant D.A."/>
            <person name="Richardson P."/>
        </authorList>
    </citation>
    <scope>NUCLEOTIDE SEQUENCE [LARGE SCALE GENOMIC DNA]</scope>
    <source>
        <strain evidence="13">ATCC 35110 / GB-78</strain>
    </source>
</reference>
<evidence type="ECO:0000256" key="6">
    <source>
        <dbReference type="ARBA" id="ARBA00022679"/>
    </source>
</evidence>
<evidence type="ECO:0000256" key="4">
    <source>
        <dbReference type="ARBA" id="ARBA00022600"/>
    </source>
</evidence>
<evidence type="ECO:0000256" key="3">
    <source>
        <dbReference type="ARBA" id="ARBA00006047"/>
    </source>
</evidence>
<comment type="catalytic activity">
    <reaction evidence="1 11">
        <text>[(1-&gt;4)-alpha-D-glucosyl](n) + phosphate = [(1-&gt;4)-alpha-D-glucosyl](n-1) + alpha-D-glucose 1-phosphate</text>
        <dbReference type="Rhea" id="RHEA:41732"/>
        <dbReference type="Rhea" id="RHEA-COMP:9584"/>
        <dbReference type="Rhea" id="RHEA-COMP:9586"/>
        <dbReference type="ChEBI" id="CHEBI:15444"/>
        <dbReference type="ChEBI" id="CHEBI:43474"/>
        <dbReference type="ChEBI" id="CHEBI:58601"/>
        <dbReference type="EC" id="2.4.1.1"/>
    </reaction>
</comment>
<accession>B3QZ79</accession>
<keyword evidence="13" id="KW-1185">Reference proteome</keyword>
<keyword evidence="6 11" id="KW-0808">Transferase</keyword>
<dbReference type="GO" id="GO:0008184">
    <property type="term" value="F:glycogen phosphorylase activity"/>
    <property type="evidence" value="ECO:0007669"/>
    <property type="project" value="InterPro"/>
</dbReference>
<dbReference type="EMBL" id="CP001100">
    <property type="protein sequence ID" value="ACF13772.1"/>
    <property type="molecule type" value="Genomic_DNA"/>
</dbReference>
<dbReference type="PROSITE" id="PS00102">
    <property type="entry name" value="PHOSPHORYLASE"/>
    <property type="match status" value="1"/>
</dbReference>
<sequence>MPSKTNTQDPCLSSPSEPARPIAAALEEKDFSQSWQDHLRYSLAKDEFSATRIDWYVSLALAIRDRLVNRWIRTQQTYYEKDAKRIYYLSMEFLIGRSLGNALINLGLSDAAQNAYAEITKVLKKTKHAKALEEFGKALEDIEEKEPNAALGNGGLGRLAACFLDSMATLELPAYGYGIRYDFGIFFQKIQGGYQVETPDNWLRYGNPWELARPEGIYRVQFYGHVHQYHDDKGILKTDWVETEQVMAMAYDTPVPGYQNNTVNNIRLWAAKATREFEFGYFNDGDYEKAVSNKVHTEIISKVLYPNDSMSQGKELRLKQEHFFVSASLQDIVGRYKKTHDINFDCFPDKVAIQLNDTHPAIAVAELMRILLDHEGLSWDKAWSITVNTFAYTNHTVLPEALEKWSVDLMGSVLPRHLQIIYEINHRFLQLIRQVFPGDEQRVMRMSLIEEGSPKNVRMAFLAIVGSHSVNGVSELHTEIIKSTPSLFKDFYELWPEKFNAKTNGITQRRWLLLCNPSLSKIISDKIGSEWVTDLYKLRKLAKFADDKDFQKLWQKAKRESKQRLADYIAKNNNLKVNVNSMFDFQVKRIHEYKRQLLNVLHVIWRYNQIKTNPSANFAPRTVIFAGKAAPGYFIAKLLIKLINNVADVINHDEQIGDKLKVVFLENYSVSLAEIIMPASDLSEQISTAGTEASGTGNMKFALNGALTIGTLDGANIEIMEEVSAENMFLFGLNAEQVLELKNSGYSPRKYYEEDAALKHVIDMIQNGYFCSPAEPGLFQPIINNLLGEDKFLLLADFRDYLRAQLEVDETYKNKEAWTKKSILNVANMGRFSSDRTIQEYAEEIWSAKPVSITFNGRSKKSKPKKNG</sequence>
<dbReference type="Pfam" id="PF00343">
    <property type="entry name" value="Phosphorylase"/>
    <property type="match status" value="1"/>
</dbReference>
<dbReference type="FunFam" id="3.40.50.2000:FF:000005">
    <property type="entry name" value="Alpha-1,4 glucan phosphorylase"/>
    <property type="match status" value="1"/>
</dbReference>
<gene>
    <name evidence="12" type="ordered locus">Ctha_1309</name>
</gene>
<name>B3QZ79_CHLT3</name>